<dbReference type="EMBL" id="JALBUU010000004">
    <property type="protein sequence ID" value="MCI0753890.1"/>
    <property type="molecule type" value="Genomic_DNA"/>
</dbReference>
<dbReference type="SUPFAM" id="SSF53807">
    <property type="entry name" value="Helical backbone' metal receptor"/>
    <property type="match status" value="1"/>
</dbReference>
<evidence type="ECO:0000313" key="3">
    <source>
        <dbReference type="EMBL" id="MCI0753890.1"/>
    </source>
</evidence>
<comment type="caution">
    <text evidence="3">The sequence shown here is derived from an EMBL/GenBank/DDBJ whole genome shotgun (WGS) entry which is preliminary data.</text>
</comment>
<feature type="signal peptide" evidence="1">
    <location>
        <begin position="1"/>
        <end position="28"/>
    </location>
</feature>
<evidence type="ECO:0000313" key="4">
    <source>
        <dbReference type="Proteomes" id="UP001201985"/>
    </source>
</evidence>
<dbReference type="RefSeq" id="WP_241792846.1">
    <property type="nucleotide sequence ID" value="NZ_JALBUU010000004.1"/>
</dbReference>
<dbReference type="PANTHER" id="PTHR30535">
    <property type="entry name" value="VITAMIN B12-BINDING PROTEIN"/>
    <property type="match status" value="1"/>
</dbReference>
<dbReference type="CDD" id="cd01139">
    <property type="entry name" value="TroA_f"/>
    <property type="match status" value="1"/>
</dbReference>
<feature type="chain" id="PRO_5046112877" evidence="1">
    <location>
        <begin position="29"/>
        <end position="376"/>
    </location>
</feature>
<dbReference type="InterPro" id="IPR002491">
    <property type="entry name" value="ABC_transptr_periplasmic_BD"/>
</dbReference>
<evidence type="ECO:0000259" key="2">
    <source>
        <dbReference type="PROSITE" id="PS50983"/>
    </source>
</evidence>
<evidence type="ECO:0000256" key="1">
    <source>
        <dbReference type="SAM" id="SignalP"/>
    </source>
</evidence>
<keyword evidence="4" id="KW-1185">Reference proteome</keyword>
<proteinExistence type="predicted"/>
<dbReference type="PROSITE" id="PS50983">
    <property type="entry name" value="FE_B12_PBP"/>
    <property type="match status" value="1"/>
</dbReference>
<dbReference type="Gene3D" id="3.40.50.1980">
    <property type="entry name" value="Nitrogenase molybdenum iron protein domain"/>
    <property type="match status" value="2"/>
</dbReference>
<dbReference type="Proteomes" id="UP001201985">
    <property type="component" value="Unassembled WGS sequence"/>
</dbReference>
<dbReference type="Pfam" id="PF01497">
    <property type="entry name" value="Peripla_BP_2"/>
    <property type="match status" value="1"/>
</dbReference>
<accession>A0ABS9W3M2</accession>
<dbReference type="PANTHER" id="PTHR30535:SF34">
    <property type="entry name" value="MOLYBDATE-BINDING PROTEIN MOLA"/>
    <property type="match status" value="1"/>
</dbReference>
<gene>
    <name evidence="3" type="ORF">MON41_08985</name>
</gene>
<name>A0ABS9W3M2_9PROT</name>
<organism evidence="3 4">
    <name type="scientific">Teichococcus vastitatis</name>
    <dbReference type="NCBI Taxonomy" id="2307076"/>
    <lineage>
        <taxon>Bacteria</taxon>
        <taxon>Pseudomonadati</taxon>
        <taxon>Pseudomonadota</taxon>
        <taxon>Alphaproteobacteria</taxon>
        <taxon>Acetobacterales</taxon>
        <taxon>Roseomonadaceae</taxon>
        <taxon>Roseomonas</taxon>
    </lineage>
</organism>
<protein>
    <submittedName>
        <fullName evidence="3">ABC transporter substrate-binding protein</fullName>
    </submittedName>
</protein>
<keyword evidence="1" id="KW-0732">Signal</keyword>
<feature type="domain" description="Fe/B12 periplasmic-binding" evidence="2">
    <location>
        <begin position="49"/>
        <end position="349"/>
    </location>
</feature>
<reference evidence="3 4" key="1">
    <citation type="submission" date="2022-03" db="EMBL/GenBank/DDBJ databases">
        <title>Complete genome analysis of Roseomonas KG 17.1 : a prolific producer of plant growth promoters.</title>
        <authorList>
            <person name="Saadouli I."/>
            <person name="Najjari A."/>
            <person name="Mosbah A."/>
            <person name="Ouzari H.I."/>
        </authorList>
    </citation>
    <scope>NUCLEOTIDE SEQUENCE [LARGE SCALE GENOMIC DNA]</scope>
    <source>
        <strain evidence="3 4">KG17-1</strain>
    </source>
</reference>
<dbReference type="InterPro" id="IPR050902">
    <property type="entry name" value="ABC_Transporter_SBP"/>
</dbReference>
<sequence>MTLRSLLCAVALTLFAWTLGGAVGPAAAEPIRLTDIAGQEVVLQAPARRVLLGEGRFIHALALLERENPVALVAGWMGEFKRLDPAGYAQYVRRFPQTEAIPVVGASSAETFSVERALALQPDLVVLGAEGSHAPSQGSDVVEQFARAGVPVLFIDFRAHPLTNTAASLRLLGRALGRERQAEEFLAWQQARTDRIARTLVHAKPAHPTVLMEMRAGGGRECCGSPGNGNLGEFIDFAGGTNIGKAVIPGPLGPLNMEYVLQQDPAVYIATGGTNTRDNTAPSVGAGVTPEQALAGLRGTTARPGIRDLTAVKQGHAHALWHNFYNSPYNILALEALARWIHPALFAEVDPAATLAEMNGRFLAVPLDGTYWADLK</sequence>